<protein>
    <recommendedName>
        <fullName evidence="9">Ricin B lectin domain-containing protein</fullName>
    </recommendedName>
</protein>
<feature type="region of interest" description="Disordered" evidence="5">
    <location>
        <begin position="256"/>
        <end position="300"/>
    </location>
</feature>
<keyword evidence="3 6" id="KW-1133">Transmembrane helix</keyword>
<dbReference type="RefSeq" id="XP_003049461.1">
    <property type="nucleotide sequence ID" value="XM_003049415.1"/>
</dbReference>
<dbReference type="GeneID" id="9666592"/>
<feature type="compositionally biased region" description="Polar residues" evidence="5">
    <location>
        <begin position="181"/>
        <end position="209"/>
    </location>
</feature>
<dbReference type="OrthoDB" id="4158815at2759"/>
<dbReference type="KEGG" id="nhe:NECHADRAFT_45306"/>
<dbReference type="VEuPathDB" id="FungiDB:NECHADRAFT_45306"/>
<dbReference type="InterPro" id="IPR051694">
    <property type="entry name" value="Immunoregulatory_rcpt-like"/>
</dbReference>
<dbReference type="eggNOG" id="ENOG502SY1T">
    <property type="taxonomic scope" value="Eukaryota"/>
</dbReference>
<dbReference type="InParanoid" id="C7YX09"/>
<keyword evidence="2 6" id="KW-0812">Transmembrane</keyword>
<evidence type="ECO:0000256" key="2">
    <source>
        <dbReference type="ARBA" id="ARBA00022692"/>
    </source>
</evidence>
<evidence type="ECO:0000313" key="7">
    <source>
        <dbReference type="EMBL" id="EEU43748.1"/>
    </source>
</evidence>
<dbReference type="InterPro" id="IPR035992">
    <property type="entry name" value="Ricin_B-like_lectins"/>
</dbReference>
<feature type="compositionally biased region" description="Polar residues" evidence="5">
    <location>
        <begin position="277"/>
        <end position="293"/>
    </location>
</feature>
<evidence type="ECO:0008006" key="9">
    <source>
        <dbReference type="Google" id="ProtNLM"/>
    </source>
</evidence>
<dbReference type="Proteomes" id="UP000005206">
    <property type="component" value="Chromosome 7"/>
</dbReference>
<dbReference type="GO" id="GO:0016020">
    <property type="term" value="C:membrane"/>
    <property type="evidence" value="ECO:0007669"/>
    <property type="project" value="UniProtKB-SubCell"/>
</dbReference>
<dbReference type="CDD" id="cd12087">
    <property type="entry name" value="TM_EGFR-like"/>
    <property type="match status" value="1"/>
</dbReference>
<evidence type="ECO:0000256" key="3">
    <source>
        <dbReference type="ARBA" id="ARBA00022989"/>
    </source>
</evidence>
<dbReference type="AlphaFoldDB" id="C7YX09"/>
<accession>C7YX09</accession>
<gene>
    <name evidence="7" type="ORF">NECHADRAFT_45306</name>
</gene>
<comment type="subcellular location">
    <subcellularLocation>
        <location evidence="1">Membrane</location>
        <topology evidence="1">Single-pass membrane protein</topology>
    </subcellularLocation>
</comment>
<dbReference type="EMBL" id="GG698902">
    <property type="protein sequence ID" value="EEU43748.1"/>
    <property type="molecule type" value="Genomic_DNA"/>
</dbReference>
<evidence type="ECO:0000256" key="1">
    <source>
        <dbReference type="ARBA" id="ARBA00004167"/>
    </source>
</evidence>
<dbReference type="OMA" id="WYHITES"/>
<evidence type="ECO:0000256" key="5">
    <source>
        <dbReference type="SAM" id="MobiDB-lite"/>
    </source>
</evidence>
<sequence length="300" mass="32978">LANMAKLEPATDIDPNVWYHMTEENVDDYDGDFNSMLQTWQDGDFRVFPVAKRKTYWQFCAQQPIGKIPGRYALRCSETTTQKQFAVCYRPSESVENRRTRACLRNSDGSDGQQWDVALWGKNDTYRFINVHNGSKYHLDVIPSGPVYMSPNLDGYQRRQRWLMTSVSNVDDAAYSTVFSNVSQTSPAPESTADSATTTGESGNQTGQPGTDSGGSDNSSLSGGAIAGIVVGAVLGVLAIALVAFFLWRRRKRQAEAAPASAQAPPYPQSPDGYKPETSSPTPVYELPNNQNPAELPAHH</sequence>
<feature type="region of interest" description="Disordered" evidence="5">
    <location>
        <begin position="181"/>
        <end position="219"/>
    </location>
</feature>
<feature type="non-terminal residue" evidence="7">
    <location>
        <position position="300"/>
    </location>
</feature>
<evidence type="ECO:0000313" key="8">
    <source>
        <dbReference type="Proteomes" id="UP000005206"/>
    </source>
</evidence>
<dbReference type="PANTHER" id="PTHR15549">
    <property type="entry name" value="PAIRED IMMUNOGLOBULIN-LIKE TYPE 2 RECEPTOR"/>
    <property type="match status" value="1"/>
</dbReference>
<feature type="compositionally biased region" description="Low complexity" evidence="5">
    <location>
        <begin position="210"/>
        <end position="219"/>
    </location>
</feature>
<proteinExistence type="predicted"/>
<dbReference type="GO" id="GO:0071944">
    <property type="term" value="C:cell periphery"/>
    <property type="evidence" value="ECO:0007669"/>
    <property type="project" value="UniProtKB-ARBA"/>
</dbReference>
<reference evidence="7 8" key="1">
    <citation type="journal article" date="2009" name="PLoS Genet.">
        <title>The genome of Nectria haematococca: contribution of supernumerary chromosomes to gene expansion.</title>
        <authorList>
            <person name="Coleman J.J."/>
            <person name="Rounsley S.D."/>
            <person name="Rodriguez-Carres M."/>
            <person name="Kuo A."/>
            <person name="Wasmann C.C."/>
            <person name="Grimwood J."/>
            <person name="Schmutz J."/>
            <person name="Taga M."/>
            <person name="White G.J."/>
            <person name="Zhou S."/>
            <person name="Schwartz D.C."/>
            <person name="Freitag M."/>
            <person name="Ma L.J."/>
            <person name="Danchin E.G."/>
            <person name="Henrissat B."/>
            <person name="Coutinho P.M."/>
            <person name="Nelson D.R."/>
            <person name="Straney D."/>
            <person name="Napoli C.A."/>
            <person name="Barker B.M."/>
            <person name="Gribskov M."/>
            <person name="Rep M."/>
            <person name="Kroken S."/>
            <person name="Molnar I."/>
            <person name="Rensing C."/>
            <person name="Kennell J.C."/>
            <person name="Zamora J."/>
            <person name="Farman M.L."/>
            <person name="Selker E.U."/>
            <person name="Salamov A."/>
            <person name="Shapiro H."/>
            <person name="Pangilinan J."/>
            <person name="Lindquist E."/>
            <person name="Lamers C."/>
            <person name="Grigoriev I.V."/>
            <person name="Geiser D.M."/>
            <person name="Covert S.F."/>
            <person name="Temporini E."/>
            <person name="Vanetten H.D."/>
        </authorList>
    </citation>
    <scope>NUCLEOTIDE SEQUENCE [LARGE SCALE GENOMIC DNA]</scope>
    <source>
        <strain evidence="8">ATCC MYA-4622 / CBS 123669 / FGSC 9596 / NRRL 45880 / 77-13-4</strain>
    </source>
</reference>
<dbReference type="HOGENOM" id="CLU_057733_0_0_1"/>
<feature type="non-terminal residue" evidence="7">
    <location>
        <position position="1"/>
    </location>
</feature>
<name>C7YX09_FUSV7</name>
<dbReference type="SUPFAM" id="SSF50370">
    <property type="entry name" value="Ricin B-like lectins"/>
    <property type="match status" value="1"/>
</dbReference>
<keyword evidence="8" id="KW-1185">Reference proteome</keyword>
<evidence type="ECO:0000256" key="4">
    <source>
        <dbReference type="ARBA" id="ARBA00023136"/>
    </source>
</evidence>
<organism evidence="7 8">
    <name type="scientific">Fusarium vanettenii (strain ATCC MYA-4622 / CBS 123669 / FGSC 9596 / NRRL 45880 / 77-13-4)</name>
    <name type="common">Fusarium solani subsp. pisi</name>
    <dbReference type="NCBI Taxonomy" id="660122"/>
    <lineage>
        <taxon>Eukaryota</taxon>
        <taxon>Fungi</taxon>
        <taxon>Dikarya</taxon>
        <taxon>Ascomycota</taxon>
        <taxon>Pezizomycotina</taxon>
        <taxon>Sordariomycetes</taxon>
        <taxon>Hypocreomycetidae</taxon>
        <taxon>Hypocreales</taxon>
        <taxon>Nectriaceae</taxon>
        <taxon>Fusarium</taxon>
        <taxon>Fusarium solani species complex</taxon>
        <taxon>Fusarium vanettenii</taxon>
    </lineage>
</organism>
<feature type="transmembrane region" description="Helical" evidence="6">
    <location>
        <begin position="225"/>
        <end position="248"/>
    </location>
</feature>
<keyword evidence="4 6" id="KW-0472">Membrane</keyword>
<evidence type="ECO:0000256" key="6">
    <source>
        <dbReference type="SAM" id="Phobius"/>
    </source>
</evidence>